<proteinExistence type="inferred from homology"/>
<evidence type="ECO:0000313" key="4">
    <source>
        <dbReference type="EMBL" id="PZD80548.1"/>
    </source>
</evidence>
<dbReference type="InterPro" id="IPR036397">
    <property type="entry name" value="RNaseH_sf"/>
</dbReference>
<name>A0A2W1KIG6_ACIFR</name>
<dbReference type="EMBL" id="QKQP01000005">
    <property type="protein sequence ID" value="PZD80548.1"/>
    <property type="molecule type" value="Genomic_DNA"/>
</dbReference>
<reference evidence="6 7" key="1">
    <citation type="submission" date="2018-06" db="EMBL/GenBank/DDBJ databases">
        <title>Draft sequence of Acidithiobacillus ferrooxidans CCM 4253.</title>
        <authorList>
            <person name="Moya-Beltran A."/>
            <person name="Castro M."/>
            <person name="Covarrubias P.C."/>
            <person name="Issotta F."/>
            <person name="Janiczek O."/>
            <person name="Mandl M."/>
            <person name="Kucera J."/>
            <person name="Quatrini R."/>
        </authorList>
    </citation>
    <scope>NUCLEOTIDE SEQUENCE [LARGE SCALE GENOMIC DNA]</scope>
    <source>
        <strain evidence="6 7">CCM 4253</strain>
    </source>
</reference>
<dbReference type="InterPro" id="IPR001584">
    <property type="entry name" value="Integrase_cat-core"/>
</dbReference>
<evidence type="ECO:0000313" key="7">
    <source>
        <dbReference type="Proteomes" id="UP000248886"/>
    </source>
</evidence>
<dbReference type="EMBL" id="QKQP01000006">
    <property type="protein sequence ID" value="PZD80252.1"/>
    <property type="molecule type" value="Genomic_DNA"/>
</dbReference>
<dbReference type="RefSeq" id="WP_012536794.1">
    <property type="nucleotide sequence ID" value="NZ_AP025160.1"/>
</dbReference>
<dbReference type="EMBL" id="QKQP01000005">
    <property type="protein sequence ID" value="PZD80791.1"/>
    <property type="molecule type" value="Genomic_DNA"/>
</dbReference>
<dbReference type="GO" id="GO:0003676">
    <property type="term" value="F:nucleic acid binding"/>
    <property type="evidence" value="ECO:0007669"/>
    <property type="project" value="InterPro"/>
</dbReference>
<dbReference type="PANTHER" id="PTHR35004">
    <property type="entry name" value="TRANSPOSASE RV3428C-RELATED"/>
    <property type="match status" value="1"/>
</dbReference>
<dbReference type="SUPFAM" id="SSF53098">
    <property type="entry name" value="Ribonuclease H-like"/>
    <property type="match status" value="1"/>
</dbReference>
<evidence type="ECO:0000313" key="6">
    <source>
        <dbReference type="EMBL" id="PZD81554.1"/>
    </source>
</evidence>
<evidence type="ECO:0000259" key="2">
    <source>
        <dbReference type="PROSITE" id="PS50994"/>
    </source>
</evidence>
<comment type="caution">
    <text evidence="6">The sequence shown here is derived from an EMBL/GenBank/DDBJ whole genome shotgun (WGS) entry which is preliminary data.</text>
</comment>
<feature type="domain" description="Integrase catalytic" evidence="2">
    <location>
        <begin position="127"/>
        <end position="309"/>
    </location>
</feature>
<dbReference type="OMA" id="VMFRQVH"/>
<dbReference type="GO" id="GO:0015074">
    <property type="term" value="P:DNA integration"/>
    <property type="evidence" value="ECO:0007669"/>
    <property type="project" value="InterPro"/>
</dbReference>
<dbReference type="InterPro" id="IPR054353">
    <property type="entry name" value="IstA-like_C"/>
</dbReference>
<dbReference type="GeneID" id="65282164"/>
<protein>
    <submittedName>
        <fullName evidence="6">IS21-like element ISAfe9 family transposase</fullName>
    </submittedName>
</protein>
<dbReference type="Gene3D" id="3.30.420.10">
    <property type="entry name" value="Ribonuclease H-like superfamily/Ribonuclease H"/>
    <property type="match status" value="1"/>
</dbReference>
<dbReference type="PROSITE" id="PS50994">
    <property type="entry name" value="INTEGRASE"/>
    <property type="match status" value="1"/>
</dbReference>
<accession>A0A2W1KIG6</accession>
<dbReference type="PANTHER" id="PTHR35004:SF7">
    <property type="entry name" value="INTEGRASE PROTEIN"/>
    <property type="match status" value="1"/>
</dbReference>
<organism evidence="6 7">
    <name type="scientific">Acidithiobacillus ferrooxidans</name>
    <name type="common">Thiobacillus ferrooxidans</name>
    <dbReference type="NCBI Taxonomy" id="920"/>
    <lineage>
        <taxon>Bacteria</taxon>
        <taxon>Pseudomonadati</taxon>
        <taxon>Pseudomonadota</taxon>
        <taxon>Acidithiobacillia</taxon>
        <taxon>Acidithiobacillales</taxon>
        <taxon>Acidithiobacillaceae</taxon>
        <taxon>Acidithiobacillus</taxon>
    </lineage>
</organism>
<sequence length="494" mass="56871">MPGKWLGDIQVNKYKELRRQYQQETAANKMGISVRTARRLERREAALPSQRGPRTWRTRKDPFAAYWQSEILPLLRQAPGLLATTLLEEMQRLHPGEVEPGHLRTLQRRIRDWRALEGPDREIYFPQAHDPGRQCLSDYTDATELCVTIDGQILVHKLYQFVMAYSGWRHVEVVLGGESFISLSAGLQNALWRLGGVPQEHRTDHLTAAYNNQSEHEELTRRYAALCRDYDLRATTNNQGESQENGSVEARQRTLKQALNQALMLRGYRDFSDLAAYQAFVEEVATHMNRRVQKRLAEERPLLQPLPERRSSDYVETTVRVSSNGVFRVSHTTYSAPSRLRGHPLQVRIYTQHIEAYYGSTLVVRAEKGLRDEAVIDYRHVLPILRRKPGALMRWVYRDALFPRQAYRDTWERLQERCPERDACRIMVGLLELAADACEAELALRLDQILAAGELPGLETLRMALHPAQTVPTDPIISVPSLEQYDQLLMEVTA</sequence>
<gene>
    <name evidence="6" type="ORF">DN052_00260</name>
    <name evidence="4" type="ORF">DN052_08840</name>
    <name evidence="5" type="ORF">DN052_10205</name>
    <name evidence="3" type="ORF">DN052_12100</name>
</gene>
<dbReference type="AlphaFoldDB" id="A0A2W1KIG6"/>
<evidence type="ECO:0000256" key="1">
    <source>
        <dbReference type="ARBA" id="ARBA00009277"/>
    </source>
</evidence>
<dbReference type="Proteomes" id="UP000248886">
    <property type="component" value="Unassembled WGS sequence"/>
</dbReference>
<dbReference type="Pfam" id="PF22483">
    <property type="entry name" value="Mu-transpos_C_2"/>
    <property type="match status" value="1"/>
</dbReference>
<dbReference type="EMBL" id="QKQP01000001">
    <property type="protein sequence ID" value="PZD81554.1"/>
    <property type="molecule type" value="Genomic_DNA"/>
</dbReference>
<dbReference type="NCBIfam" id="NF033546">
    <property type="entry name" value="transpos_IS21"/>
    <property type="match status" value="1"/>
</dbReference>
<dbReference type="InterPro" id="IPR012337">
    <property type="entry name" value="RNaseH-like_sf"/>
</dbReference>
<dbReference type="OrthoDB" id="8875582at2"/>
<evidence type="ECO:0000313" key="3">
    <source>
        <dbReference type="EMBL" id="PZD80252.1"/>
    </source>
</evidence>
<comment type="similarity">
    <text evidence="1">Belongs to the transposase IS21/IS408/IS1162 family.</text>
</comment>
<evidence type="ECO:0000313" key="5">
    <source>
        <dbReference type="EMBL" id="PZD80791.1"/>
    </source>
</evidence>